<protein>
    <submittedName>
        <fullName evidence="2">Uncharacterized protein</fullName>
    </submittedName>
</protein>
<organism evidence="2 3">
    <name type="scientific">Heliorestis acidaminivorans</name>
    <dbReference type="NCBI Taxonomy" id="553427"/>
    <lineage>
        <taxon>Bacteria</taxon>
        <taxon>Bacillati</taxon>
        <taxon>Bacillota</taxon>
        <taxon>Clostridia</taxon>
        <taxon>Eubacteriales</taxon>
        <taxon>Heliobacteriaceae</taxon>
        <taxon>Heliorestis</taxon>
    </lineage>
</organism>
<comment type="caution">
    <text evidence="2">The sequence shown here is derived from an EMBL/GenBank/DDBJ whole genome shotgun (WGS) entry which is preliminary data.</text>
</comment>
<dbReference type="RefSeq" id="WP_151619756.1">
    <property type="nucleotide sequence ID" value="NZ_WBXO01000004.1"/>
</dbReference>
<sequence>MVRRNDKRITRKVGKQEQKSSRPTTIKPEVALVILGLLSDSLQVNSIVVNRDQTVQIVLDGSLRRKTSLDNALDFVGQRSFEEVMRAFLKRV</sequence>
<dbReference type="OrthoDB" id="2087198at2"/>
<proteinExistence type="predicted"/>
<reference evidence="2 3" key="1">
    <citation type="submission" date="2019-10" db="EMBL/GenBank/DDBJ databases">
        <title>Whole-genome sequence of the extremophile Heliorestis acidaminivorans DSM 24790.</title>
        <authorList>
            <person name="Kyndt J.A."/>
            <person name="Meyer T.E."/>
        </authorList>
    </citation>
    <scope>NUCLEOTIDE SEQUENCE [LARGE SCALE GENOMIC DNA]</scope>
    <source>
        <strain evidence="2 3">DSM 24790</strain>
    </source>
</reference>
<dbReference type="AlphaFoldDB" id="A0A6I0F3B8"/>
<dbReference type="EMBL" id="WBXO01000004">
    <property type="protein sequence ID" value="KAB2953096.1"/>
    <property type="molecule type" value="Genomic_DNA"/>
</dbReference>
<accession>A0A6I0F3B8</accession>
<keyword evidence="3" id="KW-1185">Reference proteome</keyword>
<gene>
    <name evidence="2" type="ORF">F9B85_07485</name>
</gene>
<evidence type="ECO:0000313" key="2">
    <source>
        <dbReference type="EMBL" id="KAB2953096.1"/>
    </source>
</evidence>
<name>A0A6I0F3B8_9FIRM</name>
<feature type="region of interest" description="Disordered" evidence="1">
    <location>
        <begin position="1"/>
        <end position="24"/>
    </location>
</feature>
<evidence type="ECO:0000256" key="1">
    <source>
        <dbReference type="SAM" id="MobiDB-lite"/>
    </source>
</evidence>
<dbReference type="Proteomes" id="UP000468766">
    <property type="component" value="Unassembled WGS sequence"/>
</dbReference>
<evidence type="ECO:0000313" key="3">
    <source>
        <dbReference type="Proteomes" id="UP000468766"/>
    </source>
</evidence>
<feature type="compositionally biased region" description="Basic residues" evidence="1">
    <location>
        <begin position="1"/>
        <end position="13"/>
    </location>
</feature>